<dbReference type="GO" id="GO:0006513">
    <property type="term" value="P:protein monoubiquitination"/>
    <property type="evidence" value="ECO:0007669"/>
    <property type="project" value="TreeGrafter"/>
</dbReference>
<keyword evidence="1" id="KW-0479">Metal-binding</keyword>
<dbReference type="AlphaFoldDB" id="K0SYE3"/>
<dbReference type="PROSITE" id="PS00518">
    <property type="entry name" value="ZF_RING_1"/>
    <property type="match status" value="1"/>
</dbReference>
<keyword evidence="2 4" id="KW-0863">Zinc-finger</keyword>
<feature type="compositionally biased region" description="Basic and acidic residues" evidence="5">
    <location>
        <begin position="150"/>
        <end position="162"/>
    </location>
</feature>
<keyword evidence="8" id="KW-1185">Reference proteome</keyword>
<feature type="compositionally biased region" description="Gly residues" evidence="5">
    <location>
        <begin position="95"/>
        <end position="105"/>
    </location>
</feature>
<dbReference type="InterPro" id="IPR013083">
    <property type="entry name" value="Znf_RING/FYVE/PHD"/>
</dbReference>
<feature type="compositionally biased region" description="Basic residues" evidence="5">
    <location>
        <begin position="1051"/>
        <end position="1060"/>
    </location>
</feature>
<dbReference type="Gene3D" id="1.25.40.20">
    <property type="entry name" value="Ankyrin repeat-containing domain"/>
    <property type="match status" value="1"/>
</dbReference>
<dbReference type="EMBL" id="AGNL01018387">
    <property type="protein sequence ID" value="EJK63192.1"/>
    <property type="molecule type" value="Genomic_DNA"/>
</dbReference>
<evidence type="ECO:0000313" key="7">
    <source>
        <dbReference type="EMBL" id="EJK63192.1"/>
    </source>
</evidence>
<comment type="caution">
    <text evidence="7">The sequence shown here is derived from an EMBL/GenBank/DDBJ whole genome shotgun (WGS) entry which is preliminary data.</text>
</comment>
<feature type="region of interest" description="Disordered" evidence="5">
    <location>
        <begin position="256"/>
        <end position="335"/>
    </location>
</feature>
<dbReference type="InterPro" id="IPR017907">
    <property type="entry name" value="Znf_RING_CS"/>
</dbReference>
<evidence type="ECO:0000259" key="6">
    <source>
        <dbReference type="PROSITE" id="PS50089"/>
    </source>
</evidence>
<evidence type="ECO:0000256" key="2">
    <source>
        <dbReference type="ARBA" id="ARBA00022771"/>
    </source>
</evidence>
<dbReference type="Pfam" id="PF00097">
    <property type="entry name" value="zf-C3HC4"/>
    <property type="match status" value="1"/>
</dbReference>
<feature type="region of interest" description="Disordered" evidence="5">
    <location>
        <begin position="1040"/>
        <end position="1068"/>
    </location>
</feature>
<reference evidence="7 8" key="1">
    <citation type="journal article" date="2012" name="Genome Biol.">
        <title>Genome and low-iron response of an oceanic diatom adapted to chronic iron limitation.</title>
        <authorList>
            <person name="Lommer M."/>
            <person name="Specht M."/>
            <person name="Roy A.S."/>
            <person name="Kraemer L."/>
            <person name="Andreson R."/>
            <person name="Gutowska M.A."/>
            <person name="Wolf J."/>
            <person name="Bergner S.V."/>
            <person name="Schilhabel M.B."/>
            <person name="Klostermeier U.C."/>
            <person name="Beiko R.G."/>
            <person name="Rosenstiel P."/>
            <person name="Hippler M."/>
            <person name="Laroche J."/>
        </authorList>
    </citation>
    <scope>NUCLEOTIDE SEQUENCE [LARGE SCALE GENOMIC DNA]</scope>
    <source>
        <strain evidence="7 8">CCMP1005</strain>
    </source>
</reference>
<organism evidence="7 8">
    <name type="scientific">Thalassiosira oceanica</name>
    <name type="common">Marine diatom</name>
    <dbReference type="NCBI Taxonomy" id="159749"/>
    <lineage>
        <taxon>Eukaryota</taxon>
        <taxon>Sar</taxon>
        <taxon>Stramenopiles</taxon>
        <taxon>Ochrophyta</taxon>
        <taxon>Bacillariophyta</taxon>
        <taxon>Coscinodiscophyceae</taxon>
        <taxon>Thalassiosirophycidae</taxon>
        <taxon>Thalassiosirales</taxon>
        <taxon>Thalassiosiraceae</taxon>
        <taxon>Thalassiosira</taxon>
    </lineage>
</organism>
<dbReference type="InterPro" id="IPR036770">
    <property type="entry name" value="Ankyrin_rpt-contain_sf"/>
</dbReference>
<feature type="region of interest" description="Disordered" evidence="5">
    <location>
        <begin position="142"/>
        <end position="180"/>
    </location>
</feature>
<gene>
    <name evidence="7" type="ORF">THAOC_16163</name>
</gene>
<feature type="domain" description="RING-type" evidence="6">
    <location>
        <begin position="670"/>
        <end position="715"/>
    </location>
</feature>
<name>K0SYE3_THAOC</name>
<evidence type="ECO:0000256" key="3">
    <source>
        <dbReference type="ARBA" id="ARBA00022833"/>
    </source>
</evidence>
<dbReference type="PROSITE" id="PS50089">
    <property type="entry name" value="ZF_RING_2"/>
    <property type="match status" value="1"/>
</dbReference>
<dbReference type="GO" id="GO:0008270">
    <property type="term" value="F:zinc ion binding"/>
    <property type="evidence" value="ECO:0007669"/>
    <property type="project" value="UniProtKB-KW"/>
</dbReference>
<dbReference type="SUPFAM" id="SSF48403">
    <property type="entry name" value="Ankyrin repeat"/>
    <property type="match status" value="1"/>
</dbReference>
<dbReference type="InterPro" id="IPR047153">
    <property type="entry name" value="TRIM45/56/19-like"/>
</dbReference>
<keyword evidence="3" id="KW-0862">Zinc</keyword>
<dbReference type="Gene3D" id="3.30.40.10">
    <property type="entry name" value="Zinc/RING finger domain, C3HC4 (zinc finger)"/>
    <property type="match status" value="1"/>
</dbReference>
<dbReference type="PANTHER" id="PTHR25462">
    <property type="entry name" value="BONUS, ISOFORM C-RELATED"/>
    <property type="match status" value="1"/>
</dbReference>
<feature type="region of interest" description="Disordered" evidence="5">
    <location>
        <begin position="585"/>
        <end position="607"/>
    </location>
</feature>
<feature type="region of interest" description="Disordered" evidence="5">
    <location>
        <begin position="1159"/>
        <end position="1197"/>
    </location>
</feature>
<feature type="compositionally biased region" description="Basic and acidic residues" evidence="5">
    <location>
        <begin position="296"/>
        <end position="333"/>
    </location>
</feature>
<sequence length="1253" mass="133554">MYADSAISSGGAHVQEIAAIRAKVSMGNGAHGARDLEFAESCFRTSTKEPAASLRAALSDIVGFAHVTRYRLAVEGIDGGTRDGFVSNDVPANGAGKGSGGGGNGQSRRGRRKKSNGSQSSKDDHLFDHLGVVSPYTGRGAAIEPALSRGPDHVLTGRDADGNKLAPGEGTNGAAKTDGAEAKAGRTDLLTLDEYSDLASLEALLRSDPSSADTIDGTSYGIRVVLERYDVASAASGLCCHLRAVLSEEEVAEARAAARAKGDGEGGRRGEEGGGGDQRGQPPRPAESKAAAPPKSGDEAMKEKGAEELLRVKKEKEAEEAKKREDEARRRSEISAQLPAIPADYDLSHTEVRDGDLRAYYHLVCGEEGLSAPKPKNGAGSGSGSLGNPIPREIEDVLAEIGTALDAALTLSEYNPPPSHRRAAGDLAYVRAVMPNGLCLHVTATPLGFYVSSSTGERYGPRPVVGNGDSSLAPEGGGRGALRGRDTCPARYHQESLGAQTGQVPNSIPSGVLGPMTAASDPLALGPLRGELRSKIRQDVRLARALLSSSKRDPGDGTPATPPRRVSRRALASPYDTYVATYASGGSIQKGRNGGRAIQKGRDDPVTVPVTVPLEKTVATNHHRRVPKGERAYRFHAVTTASNHHRSMAAQIEMDGTDANTVDVVTETTCAICLEDPKDPLNLPCGHSFCDGCLNEWRSRYGVKEEMRRKCPICRATIPPSKEMVSSLISYRALKKKFEDKGDTSSEVYRSACLILVQVENEVGADWDGVTVLEDDRQPAVVMPDYIHNAALRGDIKSVLKWINANRTEDRVNATTSVEHLNVPILFLATRSNQLTLMTLLLQLGADADSRTSKCITAIGILFSDATFERGDVSLRARLLLSWGVSFIHDGDERKRCLSKARKWGYHKLAELLESELGGRRCEIVNLPSQPEINGKTCVADEYLPDSNQYKVTLETKSKDVLVLSPDNLKRRDRTPQDCGYYVEFKNGRTIRHDFDSNEDCQAFVAALNNNGETQPAVTEEAEAAAEQAAAELLAELGLGDSSTAPSSGCKAKKSKKKKGSPQAALKVPLDSTRRCPRRAECFQQQTDELGRRTRPDVLVRDGRVAPTSIADHEVLVREGRTAPTTIAVVGTDSSRRRKATTTVSLAYSAADADPAAAAYAHSETEARGQTTTTKAASTGGTGGGPPSSPCPPHQRDIDKRVGRQLFVAGIAPNSVKNYVTRHHVAVGSLIKTKLVGSANAKAVALSPPMPGK</sequence>
<feature type="region of interest" description="Disordered" evidence="5">
    <location>
        <begin position="545"/>
        <end position="572"/>
    </location>
</feature>
<protein>
    <recommendedName>
        <fullName evidence="6">RING-type domain-containing protein</fullName>
    </recommendedName>
</protein>
<dbReference type="SUPFAM" id="SSF57850">
    <property type="entry name" value="RING/U-box"/>
    <property type="match status" value="1"/>
</dbReference>
<feature type="region of interest" description="Disordered" evidence="5">
    <location>
        <begin position="462"/>
        <end position="486"/>
    </location>
</feature>
<dbReference type="SMART" id="SM00184">
    <property type="entry name" value="RING"/>
    <property type="match status" value="1"/>
</dbReference>
<feature type="region of interest" description="Disordered" evidence="5">
    <location>
        <begin position="81"/>
        <end position="128"/>
    </location>
</feature>
<accession>K0SYE3</accession>
<proteinExistence type="predicted"/>
<evidence type="ECO:0000256" key="5">
    <source>
        <dbReference type="SAM" id="MobiDB-lite"/>
    </source>
</evidence>
<evidence type="ECO:0000313" key="8">
    <source>
        <dbReference type="Proteomes" id="UP000266841"/>
    </source>
</evidence>
<dbReference type="GO" id="GO:0061630">
    <property type="term" value="F:ubiquitin protein ligase activity"/>
    <property type="evidence" value="ECO:0007669"/>
    <property type="project" value="TreeGrafter"/>
</dbReference>
<dbReference type="InterPro" id="IPR018957">
    <property type="entry name" value="Znf_C3HC4_RING-type"/>
</dbReference>
<dbReference type="InterPro" id="IPR001841">
    <property type="entry name" value="Znf_RING"/>
</dbReference>
<evidence type="ECO:0000256" key="1">
    <source>
        <dbReference type="ARBA" id="ARBA00022723"/>
    </source>
</evidence>
<dbReference type="Proteomes" id="UP000266841">
    <property type="component" value="Unassembled WGS sequence"/>
</dbReference>
<feature type="compositionally biased region" description="Basic and acidic residues" evidence="5">
    <location>
        <begin position="260"/>
        <end position="272"/>
    </location>
</feature>
<evidence type="ECO:0000256" key="4">
    <source>
        <dbReference type="PROSITE-ProRule" id="PRU00175"/>
    </source>
</evidence>
<dbReference type="OrthoDB" id="1414216at2759"/>
<dbReference type="eggNOG" id="ENOG502QSQ8">
    <property type="taxonomic scope" value="Eukaryota"/>
</dbReference>
<dbReference type="PANTHER" id="PTHR25462:SF229">
    <property type="entry name" value="TRANSCRIPTION INTERMEDIARY FACTOR 1-BETA"/>
    <property type="match status" value="1"/>
</dbReference>